<keyword evidence="1" id="KW-1133">Transmembrane helix</keyword>
<keyword evidence="1" id="KW-0472">Membrane</keyword>
<keyword evidence="3" id="KW-1185">Reference proteome</keyword>
<evidence type="ECO:0000313" key="2">
    <source>
        <dbReference type="EMBL" id="MDA6069654.1"/>
    </source>
</evidence>
<dbReference type="RefSeq" id="WP_271335453.1">
    <property type="nucleotide sequence ID" value="NZ_JAMZNK010000010.1"/>
</dbReference>
<dbReference type="Proteomes" id="UP001212170">
    <property type="component" value="Unassembled WGS sequence"/>
</dbReference>
<evidence type="ECO:0000313" key="3">
    <source>
        <dbReference type="Proteomes" id="UP001212170"/>
    </source>
</evidence>
<sequence>MEKIATKPNLRKRIFAGLIDYSLMSGMLYIMFVYYGEKTLTGYKLEGFPALTT</sequence>
<dbReference type="EMBL" id="JAMZNK010000010">
    <property type="protein sequence ID" value="MDA6069654.1"/>
    <property type="molecule type" value="Genomic_DNA"/>
</dbReference>
<evidence type="ECO:0008006" key="4">
    <source>
        <dbReference type="Google" id="ProtNLM"/>
    </source>
</evidence>
<protein>
    <recommendedName>
        <fullName evidence="4">RDD family protein</fullName>
    </recommendedName>
</protein>
<evidence type="ECO:0000256" key="1">
    <source>
        <dbReference type="SAM" id="Phobius"/>
    </source>
</evidence>
<comment type="caution">
    <text evidence="2">The sequence shown here is derived from an EMBL/GenBank/DDBJ whole genome shotgun (WGS) entry which is preliminary data.</text>
</comment>
<gene>
    <name evidence="2" type="ORF">NJT12_08480</name>
</gene>
<keyword evidence="1" id="KW-0812">Transmembrane</keyword>
<name>A0ABT4WC29_9FLAO</name>
<accession>A0ABT4WC29</accession>
<feature type="transmembrane region" description="Helical" evidence="1">
    <location>
        <begin position="14"/>
        <end position="35"/>
    </location>
</feature>
<reference evidence="2 3" key="1">
    <citation type="journal article" date="2023" name="Chemosphere">
        <title>Whole genome analysis of Flavobacterium aziz-sancarii sp. nov., isolated from Ardley Island (Antarctica), revealed a rich resistome and bioremediation potential.</title>
        <authorList>
            <person name="Otur C."/>
            <person name="Okay S."/>
            <person name="Kurt-Kizildogan A."/>
        </authorList>
    </citation>
    <scope>NUCLEOTIDE SEQUENCE [LARGE SCALE GENOMIC DNA]</scope>
    <source>
        <strain evidence="2 3">AC</strain>
    </source>
</reference>
<organism evidence="2 3">
    <name type="scientific">Flavobacterium azizsancarii</name>
    <dbReference type="NCBI Taxonomy" id="2961580"/>
    <lineage>
        <taxon>Bacteria</taxon>
        <taxon>Pseudomonadati</taxon>
        <taxon>Bacteroidota</taxon>
        <taxon>Flavobacteriia</taxon>
        <taxon>Flavobacteriales</taxon>
        <taxon>Flavobacteriaceae</taxon>
        <taxon>Flavobacterium</taxon>
    </lineage>
</organism>
<proteinExistence type="predicted"/>